<name>A0AAJ1F1Q4_9GAMM</name>
<dbReference type="PANTHER" id="PTHR43747">
    <property type="entry name" value="FAD-BINDING PROTEIN"/>
    <property type="match status" value="1"/>
</dbReference>
<feature type="binding site" evidence="2">
    <location>
        <position position="75"/>
    </location>
    <ligand>
        <name>7-chloro-L-tryptophan</name>
        <dbReference type="ChEBI" id="CHEBI:58713"/>
    </ligand>
</feature>
<dbReference type="PANTHER" id="PTHR43747:SF4">
    <property type="entry name" value="FLAVIN-DEPENDENT TRYPTOPHAN HALOGENASE"/>
    <property type="match status" value="1"/>
</dbReference>
<accession>A0AAJ1F1Q4</accession>
<reference evidence="3 4" key="1">
    <citation type="submission" date="2022-02" db="EMBL/GenBank/DDBJ databases">
        <title>The genome sequence of Shewanella sp. 3B26.</title>
        <authorList>
            <person name="Du J."/>
        </authorList>
    </citation>
    <scope>NUCLEOTIDE SEQUENCE [LARGE SCALE GENOMIC DNA]</scope>
    <source>
        <strain evidence="3 4">3B26</strain>
    </source>
</reference>
<evidence type="ECO:0000313" key="3">
    <source>
        <dbReference type="EMBL" id="MCH4296511.1"/>
    </source>
</evidence>
<keyword evidence="2" id="KW-0547">Nucleotide-binding</keyword>
<organism evidence="3 4">
    <name type="scientific">Shewanella zhuhaiensis</name>
    <dbReference type="NCBI Taxonomy" id="2919576"/>
    <lineage>
        <taxon>Bacteria</taxon>
        <taxon>Pseudomonadati</taxon>
        <taxon>Pseudomonadota</taxon>
        <taxon>Gammaproteobacteria</taxon>
        <taxon>Alteromonadales</taxon>
        <taxon>Shewanellaceae</taxon>
        <taxon>Shewanella</taxon>
    </lineage>
</organism>
<dbReference type="Pfam" id="PF04820">
    <property type="entry name" value="Trp_halogenase"/>
    <property type="match status" value="1"/>
</dbReference>
<dbReference type="PIRSF" id="PIRSF011396">
    <property type="entry name" value="Trp_halogenase"/>
    <property type="match status" value="1"/>
</dbReference>
<feature type="binding site" evidence="2">
    <location>
        <begin position="11"/>
        <end position="14"/>
    </location>
    <ligand>
        <name>FAD</name>
        <dbReference type="ChEBI" id="CHEBI:57692"/>
    </ligand>
</feature>
<keyword evidence="2" id="KW-0285">Flavoprotein</keyword>
<dbReference type="RefSeq" id="WP_240592530.1">
    <property type="nucleotide sequence ID" value="NZ_JAKUDL010000011.1"/>
</dbReference>
<keyword evidence="4" id="KW-1185">Reference proteome</keyword>
<dbReference type="Proteomes" id="UP001297581">
    <property type="component" value="Unassembled WGS sequence"/>
</dbReference>
<dbReference type="SUPFAM" id="SSF51905">
    <property type="entry name" value="FAD/NAD(P)-binding domain"/>
    <property type="match status" value="1"/>
</dbReference>
<dbReference type="InterPro" id="IPR036188">
    <property type="entry name" value="FAD/NAD-bd_sf"/>
</dbReference>
<evidence type="ECO:0000256" key="2">
    <source>
        <dbReference type="PIRSR" id="PIRSR011396-2"/>
    </source>
</evidence>
<comment type="caution">
    <text evidence="3">The sequence shown here is derived from an EMBL/GenBank/DDBJ whole genome shotgun (WGS) entry which is preliminary data.</text>
</comment>
<dbReference type="Gene3D" id="3.50.50.60">
    <property type="entry name" value="FAD/NAD(P)-binding domain"/>
    <property type="match status" value="1"/>
</dbReference>
<feature type="active site" evidence="1">
    <location>
        <position position="75"/>
    </location>
</feature>
<dbReference type="GO" id="GO:0000166">
    <property type="term" value="F:nucleotide binding"/>
    <property type="evidence" value="ECO:0007669"/>
    <property type="project" value="UniProtKB-KW"/>
</dbReference>
<dbReference type="InterPro" id="IPR033856">
    <property type="entry name" value="Trp_halogen"/>
</dbReference>
<protein>
    <submittedName>
        <fullName evidence="3">Tryptophan 7-halogenase</fullName>
    </submittedName>
</protein>
<dbReference type="EMBL" id="JAKUDL010000011">
    <property type="protein sequence ID" value="MCH4296511.1"/>
    <property type="molecule type" value="Genomic_DNA"/>
</dbReference>
<dbReference type="InterPro" id="IPR050816">
    <property type="entry name" value="Flavin-dep_Halogenase_NPB"/>
</dbReference>
<dbReference type="GO" id="GO:0004497">
    <property type="term" value="F:monooxygenase activity"/>
    <property type="evidence" value="ECO:0007669"/>
    <property type="project" value="InterPro"/>
</dbReference>
<dbReference type="InterPro" id="IPR006905">
    <property type="entry name" value="Flavin_halogenase"/>
</dbReference>
<keyword evidence="2" id="KW-0274">FAD</keyword>
<evidence type="ECO:0000256" key="1">
    <source>
        <dbReference type="PIRSR" id="PIRSR011396-1"/>
    </source>
</evidence>
<sequence>MQQFDLLIVGGGSAGWMAAALCSRLRPQWRIALVESERIGTIGVGEGSTPHFGRLMATLGLAESQWMPECDASFKTGIDFGNWGGDEQRYFHPFLSPMDLKAAEVFYLGANARRRGRGPWTGPDEYFIAARLARAGVDPIAAKPLPAPLEYGYHFDAAKLAALLRRVAESAGVQRIAAEVVQVHRQDADTLAGVSLSDGPRLDASRFIDASGFAALLIGDALQVPFESLADKLLCDSAVTVATEAVSGMPFTRAEALEAGWLWQIPLASRTGNGYVYSSAHLSADEAAFRLRARLGLTPDVAVKHLSMKVGVRSRCWQGNVLAIGLAQGFVEPLEATSLMVTQHTLEQYLQQETLDTPLASRQQAFNQAWRTLMDGIVDYIQAHYLCARRRDSEFWQTASQTPAGPLLSELLTVWRAGGDLDAFLHQHDSKLAYFRPSWYALLAGLDDRNPQLVMPYQPPAADLRAAASAFSQCLMQQFFTAKAG</sequence>
<feature type="binding site" evidence="2">
    <location>
        <position position="180"/>
    </location>
    <ligand>
        <name>FAD</name>
        <dbReference type="ChEBI" id="CHEBI:57692"/>
    </ligand>
</feature>
<feature type="binding site" evidence="2">
    <location>
        <position position="335"/>
    </location>
    <ligand>
        <name>L-tryptophan</name>
        <dbReference type="ChEBI" id="CHEBI:57912"/>
    </ligand>
</feature>
<gene>
    <name evidence="3" type="ORF">MJ923_19585</name>
</gene>
<proteinExistence type="predicted"/>
<evidence type="ECO:0000313" key="4">
    <source>
        <dbReference type="Proteomes" id="UP001297581"/>
    </source>
</evidence>
<dbReference type="AlphaFoldDB" id="A0AAJ1F1Q4"/>
<feature type="binding site" evidence="2">
    <location>
        <position position="326"/>
    </location>
    <ligand>
        <name>FAD</name>
        <dbReference type="ChEBI" id="CHEBI:57692"/>
    </ligand>
</feature>